<feature type="non-terminal residue" evidence="1">
    <location>
        <position position="1"/>
    </location>
</feature>
<dbReference type="AlphaFoldDB" id="A0AAV0J2R5"/>
<organism evidence="1 2">
    <name type="scientific">Linum tenue</name>
    <dbReference type="NCBI Taxonomy" id="586396"/>
    <lineage>
        <taxon>Eukaryota</taxon>
        <taxon>Viridiplantae</taxon>
        <taxon>Streptophyta</taxon>
        <taxon>Embryophyta</taxon>
        <taxon>Tracheophyta</taxon>
        <taxon>Spermatophyta</taxon>
        <taxon>Magnoliopsida</taxon>
        <taxon>eudicotyledons</taxon>
        <taxon>Gunneridae</taxon>
        <taxon>Pentapetalae</taxon>
        <taxon>rosids</taxon>
        <taxon>fabids</taxon>
        <taxon>Malpighiales</taxon>
        <taxon>Linaceae</taxon>
        <taxon>Linum</taxon>
    </lineage>
</organism>
<comment type="caution">
    <text evidence="1">The sequence shown here is derived from an EMBL/GenBank/DDBJ whole genome shotgun (WGS) entry which is preliminary data.</text>
</comment>
<dbReference type="Proteomes" id="UP001154282">
    <property type="component" value="Unassembled WGS sequence"/>
</dbReference>
<dbReference type="EMBL" id="CAMGYJ010000004">
    <property type="protein sequence ID" value="CAI0403183.1"/>
    <property type="molecule type" value="Genomic_DNA"/>
</dbReference>
<keyword evidence="2" id="KW-1185">Reference proteome</keyword>
<evidence type="ECO:0000313" key="1">
    <source>
        <dbReference type="EMBL" id="CAI0403183.1"/>
    </source>
</evidence>
<protein>
    <submittedName>
        <fullName evidence="1">Uncharacterized protein</fullName>
    </submittedName>
</protein>
<evidence type="ECO:0000313" key="2">
    <source>
        <dbReference type="Proteomes" id="UP001154282"/>
    </source>
</evidence>
<gene>
    <name evidence="1" type="ORF">LITE_LOCUS11928</name>
</gene>
<proteinExistence type="predicted"/>
<accession>A0AAV0J2R5</accession>
<name>A0AAV0J2R5_9ROSI</name>
<reference evidence="1" key="1">
    <citation type="submission" date="2022-08" db="EMBL/GenBank/DDBJ databases">
        <authorList>
            <person name="Gutierrez-Valencia J."/>
        </authorList>
    </citation>
    <scope>NUCLEOTIDE SEQUENCE</scope>
</reference>
<sequence length="73" mass="8424">HRFLYSLTAQPHRRWPHLSVLLAAKYLEESCAVNQFSSMKLLPSTPPMTQDSNASALWLPQSHTQHLLLRQRS</sequence>